<evidence type="ECO:0000256" key="4">
    <source>
        <dbReference type="ARBA" id="ARBA00022723"/>
    </source>
</evidence>
<dbReference type="Pfam" id="PF01411">
    <property type="entry name" value="tRNA-synt_2c"/>
    <property type="match status" value="1"/>
</dbReference>
<dbReference type="InterPro" id="IPR003156">
    <property type="entry name" value="DHHA1_dom"/>
</dbReference>
<comment type="catalytic activity">
    <reaction evidence="11">
        <text>tRNA(Ala) + L-alanine + ATP = L-alanyl-tRNA(Ala) + AMP + diphosphate</text>
        <dbReference type="Rhea" id="RHEA:12540"/>
        <dbReference type="Rhea" id="RHEA-COMP:9657"/>
        <dbReference type="Rhea" id="RHEA-COMP:9923"/>
        <dbReference type="ChEBI" id="CHEBI:30616"/>
        <dbReference type="ChEBI" id="CHEBI:33019"/>
        <dbReference type="ChEBI" id="CHEBI:57972"/>
        <dbReference type="ChEBI" id="CHEBI:78442"/>
        <dbReference type="ChEBI" id="CHEBI:78497"/>
        <dbReference type="ChEBI" id="CHEBI:456215"/>
        <dbReference type="EC" id="6.1.1.7"/>
    </reaction>
</comment>
<evidence type="ECO:0000256" key="6">
    <source>
        <dbReference type="ARBA" id="ARBA00022833"/>
    </source>
</evidence>
<keyword evidence="6 11" id="KW-0862">Zinc</keyword>
<dbReference type="InterPro" id="IPR018164">
    <property type="entry name" value="Ala-tRNA-synth_IIc_N"/>
</dbReference>
<dbReference type="GO" id="GO:0005737">
    <property type="term" value="C:cytoplasm"/>
    <property type="evidence" value="ECO:0007669"/>
    <property type="project" value="UniProtKB-SubCell"/>
</dbReference>
<dbReference type="GO" id="GO:0004813">
    <property type="term" value="F:alanine-tRNA ligase activity"/>
    <property type="evidence" value="ECO:0007669"/>
    <property type="project" value="UniProtKB-UniRule"/>
</dbReference>
<organism evidence="14 15">
    <name type="scientific">Phocaeicola vulgatus</name>
    <name type="common">Bacteroides vulgatus</name>
    <dbReference type="NCBI Taxonomy" id="821"/>
    <lineage>
        <taxon>Bacteria</taxon>
        <taxon>Pseudomonadati</taxon>
        <taxon>Bacteroidota</taxon>
        <taxon>Bacteroidia</taxon>
        <taxon>Bacteroidales</taxon>
        <taxon>Bacteroidaceae</taxon>
        <taxon>Phocaeicola</taxon>
    </lineage>
</organism>
<dbReference type="PANTHER" id="PTHR11777:SF9">
    <property type="entry name" value="ALANINE--TRNA LIGASE, CYTOPLASMIC"/>
    <property type="match status" value="1"/>
</dbReference>
<dbReference type="FunFam" id="3.30.54.20:FF:000001">
    <property type="entry name" value="Alanine--tRNA ligase"/>
    <property type="match status" value="1"/>
</dbReference>
<keyword evidence="10 11" id="KW-0030">Aminoacyl-tRNA synthetase</keyword>
<feature type="binding site" evidence="11">
    <location>
        <position position="609"/>
    </location>
    <ligand>
        <name>Zn(2+)</name>
        <dbReference type="ChEBI" id="CHEBI:29105"/>
    </ligand>
</feature>
<reference evidence="15" key="1">
    <citation type="submission" date="2015-10" db="EMBL/GenBank/DDBJ databases">
        <title>Extensive mobilome-driven genome diversification in gut-associated Bacteroides vulgatus mpk.</title>
        <authorList>
            <person name="Beier S."/>
            <person name="Lange A."/>
            <person name="Huson D.H."/>
            <person name="Frick J.-S."/>
            <person name="Autenrieth I.B."/>
        </authorList>
    </citation>
    <scope>NUCLEOTIDE SEQUENCE [LARGE SCALE GENOMIC DNA]</scope>
    <source>
        <strain evidence="15">mpk</strain>
    </source>
</reference>
<feature type="binding site" evidence="11">
    <location>
        <position position="711"/>
    </location>
    <ligand>
        <name>Zn(2+)</name>
        <dbReference type="ChEBI" id="CHEBI:29105"/>
    </ligand>
</feature>
<dbReference type="FunFam" id="3.30.980.10:FF:000004">
    <property type="entry name" value="Alanine--tRNA ligase, cytoplasmic"/>
    <property type="match status" value="1"/>
</dbReference>
<dbReference type="SUPFAM" id="SSF101353">
    <property type="entry name" value="Putative anticodon-binding domain of alanyl-tRNA synthetase (AlaRS)"/>
    <property type="match status" value="1"/>
</dbReference>
<dbReference type="Gene3D" id="3.30.54.20">
    <property type="match status" value="1"/>
</dbReference>
<dbReference type="CDD" id="cd00673">
    <property type="entry name" value="AlaRS_core"/>
    <property type="match status" value="1"/>
</dbReference>
<evidence type="ECO:0000256" key="9">
    <source>
        <dbReference type="ARBA" id="ARBA00022917"/>
    </source>
</evidence>
<dbReference type="InterPro" id="IPR002318">
    <property type="entry name" value="Ala-tRNA-lgiase_IIc"/>
</dbReference>
<name>A0A0P0LDV0_PHOVU</name>
<dbReference type="EC" id="6.1.1.7" evidence="11"/>
<keyword evidence="11" id="KW-0963">Cytoplasm</keyword>
<sequence length="914" mass="102475">MKFLMHNTSIFCTILDDKNNKTNYLCKSFLRILTRRQYIISDMMTAKEIRDSFKSFFESKGHQIVPSAPMVIKDDPTLMFTNAGMNQFKDIILGNHPAKYKRVADSQKCLRVSGKHNDLEEVGHDTYHHTMFEMLGNWSFGDYFKKEAIGWAWEYLVDVLKIDPKDLYATVFEGSPEEGLERDNEAASYWEQFLPKDHILNGNKHDNFWEMGDTGPCGPCSEIHIDSRSEEEKAQIPGNQLVNKDHPQVIEIWNLVFMQFNRKADGSLEGLPAKVIDTGMGFERLVRTLQGKTSNYDTDVFQPILKAIAEMAGTTYGQDNQKDIAMRVIADHIRTIAFSITDGQLPSNAKAGYVIRRILRRAVRYGYTFLGQKQAFMYKLLPVLIENMGEAYPELNAQKTLIEKVIKEEEESFLRTLETGIRLLDKTMNDAKAAGKKEISGVDAFTLYDTFGFPLDLTELILRENGMTVNEEEFNAEMQKQKERARNAAAVETGDWITIKEGDTHFVGYDFTEYETSILRYRQIKQKNQTLYQIVLSDTPFYAESGGQVGDTGVIVSEFETIEIIDTKKENNLPIHITKKLPEHLDVPMMACVDTEKRAACAANHSCTHLLDEALRQVLGTHVEQKGSLVTPESLRFDFSHFQKVTDEQLREVEHLVNAKIRENIPLTEYRNLPIEKAKELGAIALFGEKYGDEVRVVQFGNSIEFCGGTHVPATGKIGMVRIISESSVAAGVRRIEAITGAKVEELMDTVQDTLNDLKALFNNAPDLKVAIRKYIDENAGLKKQVEEFMKEKGAALKARLVENAKEINGVKVVKAIIPMSADVVKDIAFQLKGEIPANLFVVIGSVDNNKPMLTVMISEDLVKAGQNAGKLVREAAKLIQGGGGGQPHFATAGGKNPDGLNAAVDKVIELAAL</sequence>
<dbReference type="Pfam" id="PF02272">
    <property type="entry name" value="DHHA1"/>
    <property type="match status" value="1"/>
</dbReference>
<dbReference type="GO" id="GO:0000049">
    <property type="term" value="F:tRNA binding"/>
    <property type="evidence" value="ECO:0007669"/>
    <property type="project" value="UniProtKB-KW"/>
</dbReference>
<keyword evidence="3 11" id="KW-0436">Ligase</keyword>
<dbReference type="PROSITE" id="PS50860">
    <property type="entry name" value="AA_TRNA_LIGASE_II_ALA"/>
    <property type="match status" value="1"/>
</dbReference>
<evidence type="ECO:0000256" key="1">
    <source>
        <dbReference type="ARBA" id="ARBA00008226"/>
    </source>
</evidence>
<evidence type="ECO:0000313" key="15">
    <source>
        <dbReference type="Proteomes" id="UP000061587"/>
    </source>
</evidence>
<dbReference type="SMART" id="SM00863">
    <property type="entry name" value="tRNA_SAD"/>
    <property type="match status" value="1"/>
</dbReference>
<dbReference type="EMBL" id="CP013020">
    <property type="protein sequence ID" value="ALK83744.1"/>
    <property type="molecule type" value="Genomic_DNA"/>
</dbReference>
<dbReference type="FunFam" id="3.10.310.40:FF:000001">
    <property type="entry name" value="Alanine--tRNA ligase"/>
    <property type="match status" value="1"/>
</dbReference>
<protein>
    <recommendedName>
        <fullName evidence="11">Alanine--tRNA ligase</fullName>
        <ecNumber evidence="11">6.1.1.7</ecNumber>
    </recommendedName>
    <alternativeName>
        <fullName evidence="11">Alanyl-tRNA synthetase</fullName>
        <shortName evidence="11">AlaRS</shortName>
    </alternativeName>
</protein>
<accession>A0A0P0LDV0</accession>
<gene>
    <name evidence="11" type="primary">alaS</name>
    <name evidence="14" type="ORF">BvMPK_1128</name>
</gene>
<comment type="similarity">
    <text evidence="1 11">Belongs to the class-II aminoacyl-tRNA synthetase family.</text>
</comment>
<dbReference type="HAMAP" id="MF_00036_B">
    <property type="entry name" value="Ala_tRNA_synth_B"/>
    <property type="match status" value="1"/>
</dbReference>
<dbReference type="Gene3D" id="2.40.30.130">
    <property type="match status" value="1"/>
</dbReference>
<comment type="function">
    <text evidence="11">Catalyzes the attachment of alanine to tRNA(Ala) in a two-step reaction: alanine is first activated by ATP to form Ala-AMP and then transferred to the acceptor end of tRNA(Ala). Also edits incorrectly charged Ser-tRNA(Ala) and Gly-tRNA(Ala) via its editing domain.</text>
</comment>
<dbReference type="SUPFAM" id="SSF55186">
    <property type="entry name" value="ThrRS/AlaRS common domain"/>
    <property type="match status" value="1"/>
</dbReference>
<evidence type="ECO:0000256" key="7">
    <source>
        <dbReference type="ARBA" id="ARBA00022840"/>
    </source>
</evidence>
<dbReference type="Proteomes" id="UP000061587">
    <property type="component" value="Chromosome"/>
</dbReference>
<dbReference type="InterPro" id="IPR009000">
    <property type="entry name" value="Transl_B-barrel_sf"/>
</dbReference>
<keyword evidence="12" id="KW-0175">Coiled coil</keyword>
<evidence type="ECO:0000256" key="12">
    <source>
        <dbReference type="SAM" id="Coils"/>
    </source>
</evidence>
<dbReference type="GO" id="GO:0008270">
    <property type="term" value="F:zinc ion binding"/>
    <property type="evidence" value="ECO:0007669"/>
    <property type="project" value="UniProtKB-UniRule"/>
</dbReference>
<dbReference type="PRINTS" id="PR00980">
    <property type="entry name" value="TRNASYNTHALA"/>
</dbReference>
<keyword evidence="2 11" id="KW-0820">tRNA-binding</keyword>
<keyword evidence="8 11" id="KW-0694">RNA-binding</keyword>
<dbReference type="Gene3D" id="3.10.310.40">
    <property type="match status" value="1"/>
</dbReference>
<evidence type="ECO:0000256" key="11">
    <source>
        <dbReference type="HAMAP-Rule" id="MF_00036"/>
    </source>
</evidence>
<evidence type="ECO:0000256" key="2">
    <source>
        <dbReference type="ARBA" id="ARBA00022555"/>
    </source>
</evidence>
<evidence type="ECO:0000313" key="14">
    <source>
        <dbReference type="EMBL" id="ALK83744.1"/>
    </source>
</evidence>
<reference evidence="14 15" key="2">
    <citation type="journal article" date="2016" name="Genome Biol. Evol.">
        <title>Extensive mobilome-driven genome diversification in mouse gut-associated Bacteroides vulgatus mpk.</title>
        <authorList>
            <person name="Lange A."/>
            <person name="Beier S."/>
            <person name="Steimle A."/>
            <person name="Autenrieth I.B."/>
            <person name="Huson D.H."/>
            <person name="Frick J.S."/>
        </authorList>
    </citation>
    <scope>NUCLEOTIDE SEQUENCE [LARGE SCALE GENOMIC DNA]</scope>
    <source>
        <strain evidence="15">mpk</strain>
    </source>
</reference>
<evidence type="ECO:0000259" key="13">
    <source>
        <dbReference type="PROSITE" id="PS50860"/>
    </source>
</evidence>
<keyword evidence="5 11" id="KW-0547">Nucleotide-binding</keyword>
<dbReference type="GO" id="GO:0005524">
    <property type="term" value="F:ATP binding"/>
    <property type="evidence" value="ECO:0007669"/>
    <property type="project" value="UniProtKB-UniRule"/>
</dbReference>
<comment type="subcellular location">
    <subcellularLocation>
        <location evidence="11">Cytoplasm</location>
    </subcellularLocation>
</comment>
<dbReference type="InterPro" id="IPR012947">
    <property type="entry name" value="tRNA_SAD"/>
</dbReference>
<keyword evidence="4 11" id="KW-0479">Metal-binding</keyword>
<dbReference type="InterPro" id="IPR045864">
    <property type="entry name" value="aa-tRNA-synth_II/BPL/LPL"/>
</dbReference>
<dbReference type="InterPro" id="IPR050058">
    <property type="entry name" value="Ala-tRNA_ligase"/>
</dbReference>
<proteinExistence type="inferred from homology"/>
<dbReference type="GO" id="GO:0002161">
    <property type="term" value="F:aminoacyl-tRNA deacylase activity"/>
    <property type="evidence" value="ECO:0007669"/>
    <property type="project" value="TreeGrafter"/>
</dbReference>
<dbReference type="PATRIC" id="fig|821.40.peg.1350"/>
<dbReference type="SUPFAM" id="SSF50447">
    <property type="entry name" value="Translation proteins"/>
    <property type="match status" value="1"/>
</dbReference>
<dbReference type="InterPro" id="IPR018162">
    <property type="entry name" value="Ala-tRNA-ligase_IIc_anticod-bd"/>
</dbReference>
<evidence type="ECO:0000256" key="3">
    <source>
        <dbReference type="ARBA" id="ARBA00022598"/>
    </source>
</evidence>
<comment type="cofactor">
    <cofactor evidence="11">
        <name>Zn(2+)</name>
        <dbReference type="ChEBI" id="CHEBI:29105"/>
    </cofactor>
    <text evidence="11">Binds 1 zinc ion per subunit.</text>
</comment>
<feature type="binding site" evidence="11">
    <location>
        <position position="605"/>
    </location>
    <ligand>
        <name>Zn(2+)</name>
        <dbReference type="ChEBI" id="CHEBI:29105"/>
    </ligand>
</feature>
<dbReference type="AlphaFoldDB" id="A0A0P0LDV0"/>
<comment type="domain">
    <text evidence="11">Consists of three domains; the N-terminal catalytic domain, the editing domain and the C-terminal C-Ala domain. The editing domain removes incorrectly charged amino acids, while the C-Ala domain, along with tRNA(Ala), serves as a bridge to cooperatively bring together the editing and aminoacylation centers thus stimulating deacylation of misacylated tRNAs.</text>
</comment>
<keyword evidence="9 11" id="KW-0648">Protein biosynthesis</keyword>
<feature type="coiled-coil region" evidence="12">
    <location>
        <begin position="744"/>
        <end position="792"/>
    </location>
</feature>
<dbReference type="FunFam" id="3.30.930.10:FF:000011">
    <property type="entry name" value="Alanine--tRNA ligase, cytoplasmic"/>
    <property type="match status" value="1"/>
</dbReference>
<keyword evidence="7 11" id="KW-0067">ATP-binding</keyword>
<dbReference type="PANTHER" id="PTHR11777">
    <property type="entry name" value="ALANYL-TRNA SYNTHETASE"/>
    <property type="match status" value="1"/>
</dbReference>
<dbReference type="Gene3D" id="3.30.930.10">
    <property type="entry name" value="Bira Bifunctional Protein, Domain 2"/>
    <property type="match status" value="1"/>
</dbReference>
<evidence type="ECO:0000256" key="8">
    <source>
        <dbReference type="ARBA" id="ARBA00022884"/>
    </source>
</evidence>
<dbReference type="InterPro" id="IPR023033">
    <property type="entry name" value="Ala_tRNA_ligase_euk/bac"/>
</dbReference>
<dbReference type="InterPro" id="IPR018163">
    <property type="entry name" value="Thr/Ala-tRNA-synth_IIc_edit"/>
</dbReference>
<dbReference type="Gene3D" id="3.30.980.10">
    <property type="entry name" value="Threonyl-trna Synthetase, Chain A, domain 2"/>
    <property type="match status" value="1"/>
</dbReference>
<dbReference type="InterPro" id="IPR018165">
    <property type="entry name" value="Ala-tRNA-synth_IIc_core"/>
</dbReference>
<dbReference type="NCBIfam" id="TIGR00344">
    <property type="entry name" value="alaS"/>
    <property type="match status" value="1"/>
</dbReference>
<evidence type="ECO:0000256" key="5">
    <source>
        <dbReference type="ARBA" id="ARBA00022741"/>
    </source>
</evidence>
<feature type="binding site" evidence="11">
    <location>
        <position position="707"/>
    </location>
    <ligand>
        <name>Zn(2+)</name>
        <dbReference type="ChEBI" id="CHEBI:29105"/>
    </ligand>
</feature>
<dbReference type="SUPFAM" id="SSF55681">
    <property type="entry name" value="Class II aaRS and biotin synthetases"/>
    <property type="match status" value="1"/>
</dbReference>
<feature type="domain" description="Alanyl-transfer RNA synthetases family profile" evidence="13">
    <location>
        <begin position="44"/>
        <end position="750"/>
    </location>
</feature>
<dbReference type="GO" id="GO:0006419">
    <property type="term" value="P:alanyl-tRNA aminoacylation"/>
    <property type="evidence" value="ECO:0007669"/>
    <property type="project" value="UniProtKB-UniRule"/>
</dbReference>
<evidence type="ECO:0000256" key="10">
    <source>
        <dbReference type="ARBA" id="ARBA00023146"/>
    </source>
</evidence>
<dbReference type="Pfam" id="PF07973">
    <property type="entry name" value="tRNA_SAD"/>
    <property type="match status" value="1"/>
</dbReference>